<dbReference type="SMART" id="SM00530">
    <property type="entry name" value="HTH_XRE"/>
    <property type="match status" value="1"/>
</dbReference>
<accession>A0A927R7N2</accession>
<comment type="caution">
    <text evidence="2">The sequence shown here is derived from an EMBL/GenBank/DDBJ whole genome shotgun (WGS) entry which is preliminary data.</text>
</comment>
<gene>
    <name evidence="2" type="ORF">HEB94_001262</name>
</gene>
<organism evidence="2 3">
    <name type="scientific">Actinopolymorpha pittospori</name>
    <dbReference type="NCBI Taxonomy" id="648752"/>
    <lineage>
        <taxon>Bacteria</taxon>
        <taxon>Bacillati</taxon>
        <taxon>Actinomycetota</taxon>
        <taxon>Actinomycetes</taxon>
        <taxon>Propionibacteriales</taxon>
        <taxon>Actinopolymorphaceae</taxon>
        <taxon>Actinopolymorpha</taxon>
    </lineage>
</organism>
<protein>
    <submittedName>
        <fullName evidence="2">Transcriptional regulator with XRE-family HTH domain</fullName>
    </submittedName>
</protein>
<feature type="domain" description="HTH cro/C1-type" evidence="1">
    <location>
        <begin position="15"/>
        <end position="69"/>
    </location>
</feature>
<sequence>MISPYVRRLRLGREIEKRRKAAKLTTDKLAKMVSADRSKLSRLEGGKIRPDLDFVYKLLEALGVDGEEWAHLATIAREATEKGWWESQPMDHRQAMFADLEAGATTIREYHQTVVPGLLQTEAYTRALNEHDDLTLAAPAPSPQEMTIRARAGRQRMLRRPGGPSYEVVLDELIVRRETAPPRVLAEQLRALATTTVATVRVLPVSARIEVYSVPKSAFSLYTYADPGDPTVAAVEMVAADLALTDVGEVKSYEQLFDRLRKATLPEKDSAGLLAEAADEMERIAA</sequence>
<dbReference type="Proteomes" id="UP000638648">
    <property type="component" value="Unassembled WGS sequence"/>
</dbReference>
<dbReference type="InterPro" id="IPR001387">
    <property type="entry name" value="Cro/C1-type_HTH"/>
</dbReference>
<reference evidence="2" key="1">
    <citation type="submission" date="2020-10" db="EMBL/GenBank/DDBJ databases">
        <title>Sequencing the genomes of 1000 actinobacteria strains.</title>
        <authorList>
            <person name="Klenk H.-P."/>
        </authorList>
    </citation>
    <scope>NUCLEOTIDE SEQUENCE</scope>
    <source>
        <strain evidence="2">DSM 45354</strain>
    </source>
</reference>
<dbReference type="AlphaFoldDB" id="A0A927R7N2"/>
<dbReference type="InterPro" id="IPR010982">
    <property type="entry name" value="Lambda_DNA-bd_dom_sf"/>
</dbReference>
<dbReference type="PROSITE" id="PS50943">
    <property type="entry name" value="HTH_CROC1"/>
    <property type="match status" value="1"/>
</dbReference>
<proteinExistence type="predicted"/>
<dbReference type="Pfam" id="PF19054">
    <property type="entry name" value="DUF5753"/>
    <property type="match status" value="1"/>
</dbReference>
<dbReference type="Pfam" id="PF13560">
    <property type="entry name" value="HTH_31"/>
    <property type="match status" value="1"/>
</dbReference>
<dbReference type="GO" id="GO:0003677">
    <property type="term" value="F:DNA binding"/>
    <property type="evidence" value="ECO:0007669"/>
    <property type="project" value="InterPro"/>
</dbReference>
<name>A0A927R7N2_9ACTN</name>
<dbReference type="InterPro" id="IPR043917">
    <property type="entry name" value="DUF5753"/>
</dbReference>
<dbReference type="RefSeq" id="WP_192748957.1">
    <property type="nucleotide sequence ID" value="NZ_BAABJL010000169.1"/>
</dbReference>
<dbReference type="CDD" id="cd00093">
    <property type="entry name" value="HTH_XRE"/>
    <property type="match status" value="1"/>
</dbReference>
<evidence type="ECO:0000259" key="1">
    <source>
        <dbReference type="PROSITE" id="PS50943"/>
    </source>
</evidence>
<dbReference type="SUPFAM" id="SSF47413">
    <property type="entry name" value="lambda repressor-like DNA-binding domains"/>
    <property type="match status" value="1"/>
</dbReference>
<dbReference type="EMBL" id="JADBEM010000001">
    <property type="protein sequence ID" value="MBE1604414.1"/>
    <property type="molecule type" value="Genomic_DNA"/>
</dbReference>
<keyword evidence="3" id="KW-1185">Reference proteome</keyword>
<evidence type="ECO:0000313" key="2">
    <source>
        <dbReference type="EMBL" id="MBE1604414.1"/>
    </source>
</evidence>
<evidence type="ECO:0000313" key="3">
    <source>
        <dbReference type="Proteomes" id="UP000638648"/>
    </source>
</evidence>
<dbReference type="Gene3D" id="1.10.260.40">
    <property type="entry name" value="lambda repressor-like DNA-binding domains"/>
    <property type="match status" value="1"/>
</dbReference>